<reference evidence="1 2" key="1">
    <citation type="submission" date="2023-03" db="EMBL/GenBank/DDBJ databases">
        <title>WGS of Gossypium arboreum.</title>
        <authorList>
            <person name="Yu D."/>
        </authorList>
    </citation>
    <scope>NUCLEOTIDE SEQUENCE [LARGE SCALE GENOMIC DNA]</scope>
    <source>
        <tissue evidence="1">Leaf</tissue>
    </source>
</reference>
<comment type="caution">
    <text evidence="1">The sequence shown here is derived from an EMBL/GenBank/DDBJ whole genome shotgun (WGS) entry which is preliminary data.</text>
</comment>
<dbReference type="Proteomes" id="UP001358586">
    <property type="component" value="Chromosome 6"/>
</dbReference>
<organism evidence="1 2">
    <name type="scientific">Gossypium arboreum</name>
    <name type="common">Tree cotton</name>
    <name type="synonym">Gossypium nanking</name>
    <dbReference type="NCBI Taxonomy" id="29729"/>
    <lineage>
        <taxon>Eukaryota</taxon>
        <taxon>Viridiplantae</taxon>
        <taxon>Streptophyta</taxon>
        <taxon>Embryophyta</taxon>
        <taxon>Tracheophyta</taxon>
        <taxon>Spermatophyta</taxon>
        <taxon>Magnoliopsida</taxon>
        <taxon>eudicotyledons</taxon>
        <taxon>Gunneridae</taxon>
        <taxon>Pentapetalae</taxon>
        <taxon>rosids</taxon>
        <taxon>malvids</taxon>
        <taxon>Malvales</taxon>
        <taxon>Malvaceae</taxon>
        <taxon>Malvoideae</taxon>
        <taxon>Gossypium</taxon>
    </lineage>
</organism>
<keyword evidence="2" id="KW-1185">Reference proteome</keyword>
<evidence type="ECO:0000313" key="2">
    <source>
        <dbReference type="Proteomes" id="UP001358586"/>
    </source>
</evidence>
<dbReference type="EMBL" id="JARKNE010000006">
    <property type="protein sequence ID" value="KAK5825611.1"/>
    <property type="molecule type" value="Genomic_DNA"/>
</dbReference>
<evidence type="ECO:0000313" key="1">
    <source>
        <dbReference type="EMBL" id="KAK5825611.1"/>
    </source>
</evidence>
<gene>
    <name evidence="1" type="ORF">PVK06_020467</name>
</gene>
<proteinExistence type="predicted"/>
<protein>
    <submittedName>
        <fullName evidence="1">Uncharacterized protein</fullName>
    </submittedName>
</protein>
<accession>A0ABR0PMV0</accession>
<sequence length="173" mass="19906">MSQKKTKSSKTSAENPIVIQDEEAREIFEFIFKYQLMIRKKSVNLESNDKMIMPFSIQKTIDALNWNQFCDARSMPVEELVLMENVELLNQIKPNEPNKVESDELSTNFDLEADLANEIKGVESKEKPNNPKRRVEPYVATLVEPSVQPELTVPMATSSNTMKKSKFSIMRDM</sequence>
<name>A0ABR0PMV0_GOSAR</name>